<dbReference type="GO" id="GO:0046872">
    <property type="term" value="F:metal ion binding"/>
    <property type="evidence" value="ECO:0007669"/>
    <property type="project" value="UniProtKB-KW"/>
</dbReference>
<evidence type="ECO:0000256" key="9">
    <source>
        <dbReference type="ARBA" id="ARBA00031306"/>
    </source>
</evidence>
<dbReference type="KEGG" id="sins:PW252_03885"/>
<dbReference type="RefSeq" id="WP_248050812.1">
    <property type="nucleotide sequence ID" value="NZ_CP118735.1"/>
</dbReference>
<feature type="coiled-coil region" evidence="11">
    <location>
        <begin position="18"/>
        <end position="49"/>
    </location>
</feature>
<reference evidence="12" key="1">
    <citation type="submission" date="2023-02" db="EMBL/GenBank/DDBJ databases">
        <title>Streptococcus sp. Genome Sequencing and Assembly.</title>
        <authorList>
            <person name="Shore S.M."/>
            <person name="Nicholson T.L."/>
        </authorList>
    </citation>
    <scope>NUCLEOTIDE SEQUENCE</scope>
    <source>
        <strain evidence="12">29887</strain>
    </source>
</reference>
<evidence type="ECO:0000256" key="3">
    <source>
        <dbReference type="ARBA" id="ARBA00016337"/>
    </source>
</evidence>
<keyword evidence="11" id="KW-0175">Coiled coil</keyword>
<evidence type="ECO:0000256" key="11">
    <source>
        <dbReference type="SAM" id="Coils"/>
    </source>
</evidence>
<proteinExistence type="predicted"/>
<evidence type="ECO:0000256" key="8">
    <source>
        <dbReference type="ARBA" id="ARBA00022842"/>
    </source>
</evidence>
<dbReference type="EC" id="2.7.1.180" evidence="2"/>
<evidence type="ECO:0000256" key="4">
    <source>
        <dbReference type="ARBA" id="ARBA00022630"/>
    </source>
</evidence>
<gene>
    <name evidence="12" type="ORF">PW252_03885</name>
</gene>
<dbReference type="PANTHER" id="PTHR30040:SF2">
    <property type="entry name" value="FAD:PROTEIN FMN TRANSFERASE"/>
    <property type="match status" value="1"/>
</dbReference>
<dbReference type="InterPro" id="IPR003374">
    <property type="entry name" value="ApbE-like_sf"/>
</dbReference>
<protein>
    <recommendedName>
        <fullName evidence="3">FAD:protein FMN transferase</fullName>
        <ecNumber evidence="2">2.7.1.180</ecNumber>
    </recommendedName>
    <alternativeName>
        <fullName evidence="9">Flavin transferase</fullName>
    </alternativeName>
</protein>
<dbReference type="Pfam" id="PF02424">
    <property type="entry name" value="ApbE"/>
    <property type="match status" value="2"/>
</dbReference>
<keyword evidence="5 12" id="KW-0808">Transferase</keyword>
<comment type="catalytic activity">
    <reaction evidence="10">
        <text>L-threonyl-[protein] + FAD = FMN-L-threonyl-[protein] + AMP + H(+)</text>
        <dbReference type="Rhea" id="RHEA:36847"/>
        <dbReference type="Rhea" id="RHEA-COMP:11060"/>
        <dbReference type="Rhea" id="RHEA-COMP:11061"/>
        <dbReference type="ChEBI" id="CHEBI:15378"/>
        <dbReference type="ChEBI" id="CHEBI:30013"/>
        <dbReference type="ChEBI" id="CHEBI:57692"/>
        <dbReference type="ChEBI" id="CHEBI:74257"/>
        <dbReference type="ChEBI" id="CHEBI:456215"/>
        <dbReference type="EC" id="2.7.1.180"/>
    </reaction>
</comment>
<evidence type="ECO:0000256" key="5">
    <source>
        <dbReference type="ARBA" id="ARBA00022679"/>
    </source>
</evidence>
<comment type="cofactor">
    <cofactor evidence="1">
        <name>Mg(2+)</name>
        <dbReference type="ChEBI" id="CHEBI:18420"/>
    </cofactor>
</comment>
<dbReference type="SUPFAM" id="SSF143631">
    <property type="entry name" value="ApbE-like"/>
    <property type="match status" value="1"/>
</dbReference>
<evidence type="ECO:0000256" key="7">
    <source>
        <dbReference type="ARBA" id="ARBA00022827"/>
    </source>
</evidence>
<dbReference type="AlphaFoldDB" id="A0AA96VV29"/>
<evidence type="ECO:0000256" key="10">
    <source>
        <dbReference type="ARBA" id="ARBA00048540"/>
    </source>
</evidence>
<dbReference type="EMBL" id="CP118735">
    <property type="protein sequence ID" value="WNY51794.1"/>
    <property type="molecule type" value="Genomic_DNA"/>
</dbReference>
<evidence type="ECO:0000313" key="12">
    <source>
        <dbReference type="EMBL" id="WNY51794.1"/>
    </source>
</evidence>
<evidence type="ECO:0000256" key="6">
    <source>
        <dbReference type="ARBA" id="ARBA00022723"/>
    </source>
</evidence>
<sequence length="252" mass="28406">MIKIINKTVEAMTLPFTISLATVQESQLEEELDRLSLEILAELERLEEKFSAFRPSSLVCRFQDGDRSVLLDQEFQEVFSLAEMAHQETDGAFDTYYKGSYDPTGLVKGWVVEKIFQNKLLPYLQHPDVEAVCLNGGGDMQFSTKEVSSFVWKIGIENPDNLQEILAVFTAKNGAIATSGYSKRGQHIPSQNDIQQITFMDTSLTRADVWATAGLSMPENKLVQAIARHQLSGLYIKSQQLQFFQKGELVRD</sequence>
<keyword evidence="6" id="KW-0479">Metal-binding</keyword>
<accession>A0AA96VV29</accession>
<dbReference type="PANTHER" id="PTHR30040">
    <property type="entry name" value="THIAMINE BIOSYNTHESIS LIPOPROTEIN APBE"/>
    <property type="match status" value="1"/>
</dbReference>
<evidence type="ECO:0000256" key="2">
    <source>
        <dbReference type="ARBA" id="ARBA00011955"/>
    </source>
</evidence>
<keyword evidence="4" id="KW-0285">Flavoprotein</keyword>
<keyword evidence="8" id="KW-0460">Magnesium</keyword>
<keyword evidence="7" id="KW-0274">FAD</keyword>
<name>A0AA96VV29_9STRE</name>
<dbReference type="InterPro" id="IPR024932">
    <property type="entry name" value="ApbE"/>
</dbReference>
<dbReference type="GO" id="GO:0016740">
    <property type="term" value="F:transferase activity"/>
    <property type="evidence" value="ECO:0007669"/>
    <property type="project" value="UniProtKB-KW"/>
</dbReference>
<organism evidence="12">
    <name type="scientific">Streptococcus iners</name>
    <dbReference type="NCBI Taxonomy" id="3028084"/>
    <lineage>
        <taxon>Bacteria</taxon>
        <taxon>Bacillati</taxon>
        <taxon>Bacillota</taxon>
        <taxon>Bacilli</taxon>
        <taxon>Lactobacillales</taxon>
        <taxon>Streptococcaceae</taxon>
        <taxon>Streptococcus</taxon>
    </lineage>
</organism>
<evidence type="ECO:0000256" key="1">
    <source>
        <dbReference type="ARBA" id="ARBA00001946"/>
    </source>
</evidence>
<dbReference type="Gene3D" id="3.10.520.10">
    <property type="entry name" value="ApbE-like domains"/>
    <property type="match status" value="2"/>
</dbReference>